<name>A0A9J5XRK8_SOLCO</name>
<evidence type="ECO:0000313" key="2">
    <source>
        <dbReference type="Proteomes" id="UP000824120"/>
    </source>
</evidence>
<evidence type="ECO:0008006" key="3">
    <source>
        <dbReference type="Google" id="ProtNLM"/>
    </source>
</evidence>
<dbReference type="Proteomes" id="UP000824120">
    <property type="component" value="Chromosome 8"/>
</dbReference>
<accession>A0A9J5XRK8</accession>
<evidence type="ECO:0000313" key="1">
    <source>
        <dbReference type="EMBL" id="KAG5589760.1"/>
    </source>
</evidence>
<dbReference type="OrthoDB" id="1302471at2759"/>
<comment type="caution">
    <text evidence="1">The sequence shown here is derived from an EMBL/GenBank/DDBJ whole genome shotgun (WGS) entry which is preliminary data.</text>
</comment>
<protein>
    <recommendedName>
        <fullName evidence="3">DUF4283 domain-containing protein</fullName>
    </recommendedName>
</protein>
<keyword evidence="2" id="KW-1185">Reference proteome</keyword>
<reference evidence="1 2" key="1">
    <citation type="submission" date="2020-09" db="EMBL/GenBank/DDBJ databases">
        <title>De no assembly of potato wild relative species, Solanum commersonii.</title>
        <authorList>
            <person name="Cho K."/>
        </authorList>
    </citation>
    <scope>NUCLEOTIDE SEQUENCE [LARGE SCALE GENOMIC DNA]</scope>
    <source>
        <strain evidence="1">LZ3.2</strain>
        <tissue evidence="1">Leaf</tissue>
    </source>
</reference>
<dbReference type="AlphaFoldDB" id="A0A9J5XRK8"/>
<proteinExistence type="predicted"/>
<sequence length="84" mass="9487">MDDIVNYVLALSRPVNYLLYNGEVHQCRVFPWSIGYNSKEETMLDVVWISLPNSFPDLFAKKSLLSIASAVGKPIAINKDTQIK</sequence>
<dbReference type="EMBL" id="JACXVP010000008">
    <property type="protein sequence ID" value="KAG5589760.1"/>
    <property type="molecule type" value="Genomic_DNA"/>
</dbReference>
<organism evidence="1 2">
    <name type="scientific">Solanum commersonii</name>
    <name type="common">Commerson's wild potato</name>
    <name type="synonym">Commerson's nightshade</name>
    <dbReference type="NCBI Taxonomy" id="4109"/>
    <lineage>
        <taxon>Eukaryota</taxon>
        <taxon>Viridiplantae</taxon>
        <taxon>Streptophyta</taxon>
        <taxon>Embryophyta</taxon>
        <taxon>Tracheophyta</taxon>
        <taxon>Spermatophyta</taxon>
        <taxon>Magnoliopsida</taxon>
        <taxon>eudicotyledons</taxon>
        <taxon>Gunneridae</taxon>
        <taxon>Pentapetalae</taxon>
        <taxon>asterids</taxon>
        <taxon>lamiids</taxon>
        <taxon>Solanales</taxon>
        <taxon>Solanaceae</taxon>
        <taxon>Solanoideae</taxon>
        <taxon>Solaneae</taxon>
        <taxon>Solanum</taxon>
    </lineage>
</organism>
<gene>
    <name evidence="1" type="ORF">H5410_040274</name>
</gene>